<organism evidence="2 3">
    <name type="scientific">Thermoproteus uzoniensis (strain 768-20)</name>
    <dbReference type="NCBI Taxonomy" id="999630"/>
    <lineage>
        <taxon>Archaea</taxon>
        <taxon>Thermoproteota</taxon>
        <taxon>Thermoprotei</taxon>
        <taxon>Thermoproteales</taxon>
        <taxon>Thermoproteaceae</taxon>
        <taxon>Thermoproteus</taxon>
    </lineage>
</organism>
<proteinExistence type="predicted"/>
<dbReference type="KEGG" id="tuz:TUZN_2237"/>
<sequence length="102" mass="11379">MERALAEARSEEMKAVAEALKALADYIKAGFAELAARIENLEKRASDLERRVSNVEDRLCALAEAALSRYVWEDLRAEVEAGGRDIPLLAFRWRGITSSNNV</sequence>
<keyword evidence="3" id="KW-1185">Reference proteome</keyword>
<dbReference type="eggNOG" id="arCOG12046">
    <property type="taxonomic scope" value="Archaea"/>
</dbReference>
<evidence type="ECO:0000313" key="3">
    <source>
        <dbReference type="Proteomes" id="UP000008138"/>
    </source>
</evidence>
<reference evidence="2 3" key="1">
    <citation type="journal article" date="2011" name="J. Bacteriol.">
        <title>Complete genome sequence of the thermoacidophilic crenarchaeon Thermoproteus uzoniensis 768-20.</title>
        <authorList>
            <person name="Mardanov A.V."/>
            <person name="Gumerov V.M."/>
            <person name="Beletsky A.V."/>
            <person name="Prokofeva M.I."/>
            <person name="Bonch-Osmolovskaya E.A."/>
            <person name="Ravin N.V."/>
            <person name="Skryabin K.G."/>
        </authorList>
    </citation>
    <scope>NUCLEOTIDE SEQUENCE [LARGE SCALE GENOMIC DNA]</scope>
    <source>
        <strain evidence="2 3">768-20</strain>
    </source>
</reference>
<feature type="coiled-coil region" evidence="1">
    <location>
        <begin position="31"/>
        <end position="58"/>
    </location>
</feature>
<name>F2L675_THEU7</name>
<dbReference type="HOGENOM" id="CLU_2271188_0_0_2"/>
<dbReference type="Gene3D" id="1.20.5.170">
    <property type="match status" value="1"/>
</dbReference>
<dbReference type="AlphaFoldDB" id="F2L675"/>
<gene>
    <name evidence="2" type="ordered locus">TUZN_2237</name>
</gene>
<keyword evidence="1" id="KW-0175">Coiled coil</keyword>
<dbReference type="EMBL" id="CP002590">
    <property type="protein sequence ID" value="AEA13691.1"/>
    <property type="molecule type" value="Genomic_DNA"/>
</dbReference>
<reference key="2">
    <citation type="submission" date="2011-03" db="EMBL/GenBank/DDBJ databases">
        <title>Complete genome sequence of the thermoacidophilic crenarchaeon Thermoproteus uzoniensis 768-20.</title>
        <authorList>
            <person name="Mardanov A.V."/>
            <person name="Gumerov V.M."/>
            <person name="Beletsky A.V."/>
            <person name="Prokofeva M.I."/>
            <person name="Bonch-Osmolovskaya E.A."/>
            <person name="Ravin N.V."/>
            <person name="Skryabin K.G."/>
        </authorList>
    </citation>
    <scope>NUCLEOTIDE SEQUENCE</scope>
    <source>
        <strain>768-20</strain>
    </source>
</reference>
<dbReference type="GeneID" id="10361744"/>
<protein>
    <submittedName>
        <fullName evidence="2">Uncharacterized protein</fullName>
    </submittedName>
</protein>
<dbReference type="Proteomes" id="UP000008138">
    <property type="component" value="Chromosome"/>
</dbReference>
<dbReference type="RefSeq" id="WP_013681026.1">
    <property type="nucleotide sequence ID" value="NC_015315.1"/>
</dbReference>
<evidence type="ECO:0000256" key="1">
    <source>
        <dbReference type="SAM" id="Coils"/>
    </source>
</evidence>
<evidence type="ECO:0000313" key="2">
    <source>
        <dbReference type="EMBL" id="AEA13691.1"/>
    </source>
</evidence>
<dbReference type="STRING" id="999630.TUZN_2237"/>
<accession>F2L675</accession>